<dbReference type="InterPro" id="IPR013087">
    <property type="entry name" value="Znf_C2H2_type"/>
</dbReference>
<dbReference type="AlphaFoldDB" id="A0AAV2BWW8"/>
<dbReference type="EMBL" id="CAXIEN010000523">
    <property type="protein sequence ID" value="CAL1299914.1"/>
    <property type="molecule type" value="Genomic_DNA"/>
</dbReference>
<organism evidence="7 8">
    <name type="scientific">Larinioides sclopetarius</name>
    <dbReference type="NCBI Taxonomy" id="280406"/>
    <lineage>
        <taxon>Eukaryota</taxon>
        <taxon>Metazoa</taxon>
        <taxon>Ecdysozoa</taxon>
        <taxon>Arthropoda</taxon>
        <taxon>Chelicerata</taxon>
        <taxon>Arachnida</taxon>
        <taxon>Araneae</taxon>
        <taxon>Araneomorphae</taxon>
        <taxon>Entelegynae</taxon>
        <taxon>Araneoidea</taxon>
        <taxon>Araneidae</taxon>
        <taxon>Larinioides</taxon>
    </lineage>
</organism>
<evidence type="ECO:0000313" key="8">
    <source>
        <dbReference type="Proteomes" id="UP001497382"/>
    </source>
</evidence>
<feature type="non-terminal residue" evidence="7">
    <location>
        <position position="1"/>
    </location>
</feature>
<dbReference type="GO" id="GO:0005634">
    <property type="term" value="C:nucleus"/>
    <property type="evidence" value="ECO:0007669"/>
    <property type="project" value="TreeGrafter"/>
</dbReference>
<dbReference type="FunFam" id="3.30.160.60:FF:000912">
    <property type="entry name" value="Zinc finger protein 660"/>
    <property type="match status" value="1"/>
</dbReference>
<keyword evidence="1" id="KW-0479">Metal-binding</keyword>
<dbReference type="GO" id="GO:0008270">
    <property type="term" value="F:zinc ion binding"/>
    <property type="evidence" value="ECO:0007669"/>
    <property type="project" value="UniProtKB-KW"/>
</dbReference>
<dbReference type="InterPro" id="IPR050331">
    <property type="entry name" value="Zinc_finger"/>
</dbReference>
<dbReference type="InterPro" id="IPR036236">
    <property type="entry name" value="Znf_C2H2_sf"/>
</dbReference>
<keyword evidence="4" id="KW-0862">Zinc</keyword>
<keyword evidence="3 5" id="KW-0863">Zinc-finger</keyword>
<dbReference type="PROSITE" id="PS50157">
    <property type="entry name" value="ZINC_FINGER_C2H2_2"/>
    <property type="match status" value="1"/>
</dbReference>
<evidence type="ECO:0000259" key="6">
    <source>
        <dbReference type="PROSITE" id="PS50157"/>
    </source>
</evidence>
<dbReference type="GO" id="GO:0010468">
    <property type="term" value="P:regulation of gene expression"/>
    <property type="evidence" value="ECO:0007669"/>
    <property type="project" value="TreeGrafter"/>
</dbReference>
<dbReference type="Gene3D" id="3.30.160.60">
    <property type="entry name" value="Classic Zinc Finger"/>
    <property type="match status" value="2"/>
</dbReference>
<accession>A0AAV2BWW8</accession>
<dbReference type="PROSITE" id="PS00028">
    <property type="entry name" value="ZINC_FINGER_C2H2_1"/>
    <property type="match status" value="1"/>
</dbReference>
<evidence type="ECO:0000256" key="5">
    <source>
        <dbReference type="PROSITE-ProRule" id="PRU00042"/>
    </source>
</evidence>
<keyword evidence="2" id="KW-0677">Repeat</keyword>
<gene>
    <name evidence="7" type="ORF">LARSCL_LOCUS21630</name>
</gene>
<sequence>THTGEKPFVCETCNKAFSRKKIFKTHLLTHSGEKPFYYETYSEAFSLKKILEIHLMTHTGLCVKPFLCETCNKALSRRFF</sequence>
<proteinExistence type="predicted"/>
<comment type="caution">
    <text evidence="7">The sequence shown here is derived from an EMBL/GenBank/DDBJ whole genome shotgun (WGS) entry which is preliminary data.</text>
</comment>
<dbReference type="Proteomes" id="UP001497382">
    <property type="component" value="Unassembled WGS sequence"/>
</dbReference>
<evidence type="ECO:0000256" key="1">
    <source>
        <dbReference type="ARBA" id="ARBA00022723"/>
    </source>
</evidence>
<evidence type="ECO:0000256" key="2">
    <source>
        <dbReference type="ARBA" id="ARBA00022737"/>
    </source>
</evidence>
<reference evidence="7 8" key="1">
    <citation type="submission" date="2024-04" db="EMBL/GenBank/DDBJ databases">
        <authorList>
            <person name="Rising A."/>
            <person name="Reimegard J."/>
            <person name="Sonavane S."/>
            <person name="Akerstrom W."/>
            <person name="Nylinder S."/>
            <person name="Hedman E."/>
            <person name="Kallberg Y."/>
        </authorList>
    </citation>
    <scope>NUCLEOTIDE SEQUENCE [LARGE SCALE GENOMIC DNA]</scope>
</reference>
<keyword evidence="8" id="KW-1185">Reference proteome</keyword>
<dbReference type="SUPFAM" id="SSF57667">
    <property type="entry name" value="beta-beta-alpha zinc fingers"/>
    <property type="match status" value="2"/>
</dbReference>
<evidence type="ECO:0000256" key="4">
    <source>
        <dbReference type="ARBA" id="ARBA00022833"/>
    </source>
</evidence>
<feature type="domain" description="C2H2-type" evidence="6">
    <location>
        <begin position="8"/>
        <end position="35"/>
    </location>
</feature>
<dbReference type="PANTHER" id="PTHR16515">
    <property type="entry name" value="PR DOMAIN ZINC FINGER PROTEIN"/>
    <property type="match status" value="1"/>
</dbReference>
<evidence type="ECO:0000256" key="3">
    <source>
        <dbReference type="ARBA" id="ARBA00022771"/>
    </source>
</evidence>
<protein>
    <recommendedName>
        <fullName evidence="6">C2H2-type domain-containing protein</fullName>
    </recommendedName>
</protein>
<dbReference type="PANTHER" id="PTHR16515:SF55">
    <property type="entry name" value="C2H2-TYPE DOMAIN-CONTAINING PROTEIN"/>
    <property type="match status" value="1"/>
</dbReference>
<name>A0AAV2BWW8_9ARAC</name>
<evidence type="ECO:0000313" key="7">
    <source>
        <dbReference type="EMBL" id="CAL1299914.1"/>
    </source>
</evidence>